<dbReference type="PANTHER" id="PTHR35518:SF2">
    <property type="entry name" value="MAINTENANCE OF TELOMERE CAPPING PROTEIN 6"/>
    <property type="match status" value="1"/>
</dbReference>
<evidence type="ECO:0000259" key="12">
    <source>
        <dbReference type="Pfam" id="PF25506"/>
    </source>
</evidence>
<accession>A0A2S6C5U8</accession>
<comment type="function">
    <text evidence="7">May be involved in telomere capping.</text>
</comment>
<protein>
    <recommendedName>
        <fullName evidence="9">Maintenance of telomere capping protein 6</fullName>
    </recommendedName>
</protein>
<keyword evidence="4 11" id="KW-1133">Transmembrane helix</keyword>
<dbReference type="Pfam" id="PF25506">
    <property type="entry name" value="TIM-barrel_MTC6"/>
    <property type="match status" value="1"/>
</dbReference>
<dbReference type="AlphaFoldDB" id="A0A2S6C5U8"/>
<keyword evidence="5 11" id="KW-0472">Membrane</keyword>
<evidence type="ECO:0000256" key="11">
    <source>
        <dbReference type="SAM" id="Phobius"/>
    </source>
</evidence>
<feature type="region of interest" description="Disordered" evidence="10">
    <location>
        <begin position="235"/>
        <end position="256"/>
    </location>
</feature>
<reference evidence="14" key="1">
    <citation type="journal article" date="2017" name="bioRxiv">
        <title>Conservation of a gene cluster reveals novel cercosporin biosynthetic mechanisms and extends production to the genus Colletotrichum.</title>
        <authorList>
            <person name="de Jonge R."/>
            <person name="Ebert M.K."/>
            <person name="Huitt-Roehl C.R."/>
            <person name="Pal P."/>
            <person name="Suttle J.C."/>
            <person name="Spanner R.E."/>
            <person name="Neubauer J.D."/>
            <person name="Jurick W.M.II."/>
            <person name="Stott K.A."/>
            <person name="Secor G.A."/>
            <person name="Thomma B.P.H.J."/>
            <person name="Van de Peer Y."/>
            <person name="Townsend C.A."/>
            <person name="Bolton M.D."/>
        </authorList>
    </citation>
    <scope>NUCLEOTIDE SEQUENCE [LARGE SCALE GENOMIC DNA]</scope>
    <source>
        <strain evidence="14">CBS538.71</strain>
    </source>
</reference>
<evidence type="ECO:0000256" key="9">
    <source>
        <dbReference type="ARBA" id="ARBA00039865"/>
    </source>
</evidence>
<comment type="caution">
    <text evidence="13">The sequence shown here is derived from an EMBL/GenBank/DDBJ whole genome shotgun (WGS) entry which is preliminary data.</text>
</comment>
<gene>
    <name evidence="13" type="ORF">CBER1_01467</name>
</gene>
<evidence type="ECO:0000256" key="10">
    <source>
        <dbReference type="SAM" id="MobiDB-lite"/>
    </source>
</evidence>
<name>A0A2S6C5U8_9PEZI</name>
<dbReference type="EMBL" id="PNEN01000549">
    <property type="protein sequence ID" value="PPJ55107.1"/>
    <property type="molecule type" value="Genomic_DNA"/>
</dbReference>
<feature type="domain" description="MTC6 partial TIM-barrel" evidence="12">
    <location>
        <begin position="17"/>
        <end position="436"/>
    </location>
</feature>
<sequence>MSALLYTPDPAINSTFVVQLSQRDLSLRVPVNFVTHPGVALSAACFGNRRYEESTAAKCLSNLLVSGFRRIEADVYWDTSRSTWSLCPVELGASDESLTSSTSLAATSSAGLARRLVAGDDGPERDLPFLLQQRQNDEALNPPPPPATTVTASDSISATATLLAHPTSSSISGNVEPTDPDVGDGTLIQAGSYSCTTSTDFALLVSIISAHIVNTDTNIGATTLFLTLNVHAAASASDPDGPAEQPDDDTLPEGGSLLSSIINSNVSSYIYSPRELLNQRNDLNTSSWFTTFGVSEPISEYFSVEERGNTPYTPDGWPGESYLEVPGYSKRLLVGFGTVDPQMSNYNFTGDSSTIFPAQYLESNRNVTFTNGGTVATGCFFNPEQTILAETNSSFALSTVGSGEIVPTDQVYTYFERARNLTRCGISPILNATLGNASADREFRPYREFANSTVWSWGPGEPVNSTGEDLNDFSCAALNATSGTWKASDCSESRYGACRVGNERYDWQVSDSSAPYERVELACKEDHNFDAPRTALENEYLLSTWRRYRAEPDRDDDVGELLWLNFNTLDVKSCWVIGQNMTCPYDGPQEEESRRIVVPVVGGVIVFVLTGLTILIKCAGNRRTSKRRRRRGDDGWDYEGVPS</sequence>
<evidence type="ECO:0000256" key="3">
    <source>
        <dbReference type="ARBA" id="ARBA00022729"/>
    </source>
</evidence>
<organism evidence="13 14">
    <name type="scientific">Cercospora berteroae</name>
    <dbReference type="NCBI Taxonomy" id="357750"/>
    <lineage>
        <taxon>Eukaryota</taxon>
        <taxon>Fungi</taxon>
        <taxon>Dikarya</taxon>
        <taxon>Ascomycota</taxon>
        <taxon>Pezizomycotina</taxon>
        <taxon>Dothideomycetes</taxon>
        <taxon>Dothideomycetidae</taxon>
        <taxon>Mycosphaerellales</taxon>
        <taxon>Mycosphaerellaceae</taxon>
        <taxon>Cercospora</taxon>
    </lineage>
</organism>
<proteinExistence type="inferred from homology"/>
<keyword evidence="3" id="KW-0732">Signal</keyword>
<keyword evidence="6" id="KW-0325">Glycoprotein</keyword>
<dbReference type="OrthoDB" id="5573651at2759"/>
<dbReference type="GO" id="GO:0016020">
    <property type="term" value="C:membrane"/>
    <property type="evidence" value="ECO:0007669"/>
    <property type="project" value="UniProtKB-SubCell"/>
</dbReference>
<evidence type="ECO:0000256" key="1">
    <source>
        <dbReference type="ARBA" id="ARBA00004479"/>
    </source>
</evidence>
<evidence type="ECO:0000256" key="5">
    <source>
        <dbReference type="ARBA" id="ARBA00023136"/>
    </source>
</evidence>
<evidence type="ECO:0000256" key="8">
    <source>
        <dbReference type="ARBA" id="ARBA00038159"/>
    </source>
</evidence>
<feature type="transmembrane region" description="Helical" evidence="11">
    <location>
        <begin position="596"/>
        <end position="620"/>
    </location>
</feature>
<dbReference type="STRING" id="357750.A0A2S6C5U8"/>
<comment type="subcellular location">
    <subcellularLocation>
        <location evidence="1">Membrane</location>
        <topology evidence="1">Single-pass type I membrane protein</topology>
    </subcellularLocation>
</comment>
<dbReference type="InterPro" id="IPR051008">
    <property type="entry name" value="Telomere_Capping_Maintenance"/>
</dbReference>
<evidence type="ECO:0000313" key="13">
    <source>
        <dbReference type="EMBL" id="PPJ55107.1"/>
    </source>
</evidence>
<dbReference type="Proteomes" id="UP000237631">
    <property type="component" value="Unassembled WGS sequence"/>
</dbReference>
<comment type="similarity">
    <text evidence="8">Belongs to the MTC6 family.</text>
</comment>
<evidence type="ECO:0000256" key="6">
    <source>
        <dbReference type="ARBA" id="ARBA00023180"/>
    </source>
</evidence>
<evidence type="ECO:0000256" key="7">
    <source>
        <dbReference type="ARBA" id="ARBA00037703"/>
    </source>
</evidence>
<evidence type="ECO:0000256" key="2">
    <source>
        <dbReference type="ARBA" id="ARBA00022692"/>
    </source>
</evidence>
<keyword evidence="14" id="KW-1185">Reference proteome</keyword>
<dbReference type="InterPro" id="IPR057530">
    <property type="entry name" value="TIM-barrel_MTC6"/>
</dbReference>
<evidence type="ECO:0000313" key="14">
    <source>
        <dbReference type="Proteomes" id="UP000237631"/>
    </source>
</evidence>
<keyword evidence="2 11" id="KW-0812">Transmembrane</keyword>
<dbReference type="PANTHER" id="PTHR35518">
    <property type="entry name" value="MAINTENANCE OF TELOMOERE CAPPING"/>
    <property type="match status" value="1"/>
</dbReference>
<evidence type="ECO:0000256" key="4">
    <source>
        <dbReference type="ARBA" id="ARBA00022989"/>
    </source>
</evidence>